<dbReference type="PIRSF" id="PIRSF000654">
    <property type="entry name" value="Integrin-linked_kinase"/>
    <property type="match status" value="1"/>
</dbReference>
<reference evidence="5" key="1">
    <citation type="journal article" date="2020" name="J. Eukaryot. Microbiol.">
        <title>De novo Sequencing, Assembly and Annotation of the Transcriptome for the Free-Living Testate Amoeba Arcella intermedia.</title>
        <authorList>
            <person name="Ribeiro G.M."/>
            <person name="Porfirio-Sousa A.L."/>
            <person name="Maurer-Alcala X.X."/>
            <person name="Katz L.A."/>
            <person name="Lahr D.J.G."/>
        </authorList>
    </citation>
    <scope>NUCLEOTIDE SEQUENCE</scope>
</reference>
<evidence type="ECO:0000256" key="1">
    <source>
        <dbReference type="ARBA" id="ARBA00022741"/>
    </source>
</evidence>
<dbReference type="InterPro" id="IPR011009">
    <property type="entry name" value="Kinase-like_dom_sf"/>
</dbReference>
<dbReference type="PANTHER" id="PTHR44329">
    <property type="entry name" value="SERINE/THREONINE-PROTEIN KINASE TNNI3K-RELATED"/>
    <property type="match status" value="1"/>
</dbReference>
<dbReference type="PANTHER" id="PTHR44329:SF298">
    <property type="entry name" value="MIXED LINEAGE KINASE DOMAIN-LIKE PROTEIN"/>
    <property type="match status" value="1"/>
</dbReference>
<evidence type="ECO:0000259" key="4">
    <source>
        <dbReference type="PROSITE" id="PS50011"/>
    </source>
</evidence>
<dbReference type="AlphaFoldDB" id="A0A6B2LE02"/>
<dbReference type="InterPro" id="IPR051681">
    <property type="entry name" value="Ser/Thr_Kinases-Pseudokinases"/>
</dbReference>
<keyword evidence="1" id="KW-0547">Nucleotide-binding</keyword>
<evidence type="ECO:0000256" key="2">
    <source>
        <dbReference type="ARBA" id="ARBA00022777"/>
    </source>
</evidence>
<accession>A0A6B2LE02</accession>
<dbReference type="GO" id="GO:0005524">
    <property type="term" value="F:ATP binding"/>
    <property type="evidence" value="ECO:0007669"/>
    <property type="project" value="UniProtKB-KW"/>
</dbReference>
<dbReference type="EMBL" id="GIBP01006265">
    <property type="protein sequence ID" value="NDV35234.1"/>
    <property type="molecule type" value="Transcribed_RNA"/>
</dbReference>
<dbReference type="SUPFAM" id="SSF56112">
    <property type="entry name" value="Protein kinase-like (PK-like)"/>
    <property type="match status" value="1"/>
</dbReference>
<dbReference type="Gene3D" id="1.10.510.10">
    <property type="entry name" value="Transferase(Phosphotransferase) domain 1"/>
    <property type="match status" value="1"/>
</dbReference>
<dbReference type="GO" id="GO:0004674">
    <property type="term" value="F:protein serine/threonine kinase activity"/>
    <property type="evidence" value="ECO:0007669"/>
    <property type="project" value="TreeGrafter"/>
</dbReference>
<evidence type="ECO:0000313" key="5">
    <source>
        <dbReference type="EMBL" id="NDV35234.1"/>
    </source>
</evidence>
<feature type="domain" description="Protein kinase" evidence="4">
    <location>
        <begin position="1"/>
        <end position="250"/>
    </location>
</feature>
<dbReference type="SMART" id="SM00220">
    <property type="entry name" value="S_TKc"/>
    <property type="match status" value="1"/>
</dbReference>
<keyword evidence="2" id="KW-0418">Kinase</keyword>
<protein>
    <recommendedName>
        <fullName evidence="4">Protein kinase domain-containing protein</fullName>
    </recommendedName>
</protein>
<evidence type="ECO:0000256" key="3">
    <source>
        <dbReference type="ARBA" id="ARBA00022840"/>
    </source>
</evidence>
<dbReference type="Pfam" id="PF07714">
    <property type="entry name" value="PK_Tyr_Ser-Thr"/>
    <property type="match status" value="1"/>
</dbReference>
<dbReference type="InterPro" id="IPR000719">
    <property type="entry name" value="Prot_kinase_dom"/>
</dbReference>
<organism evidence="5">
    <name type="scientific">Arcella intermedia</name>
    <dbReference type="NCBI Taxonomy" id="1963864"/>
    <lineage>
        <taxon>Eukaryota</taxon>
        <taxon>Amoebozoa</taxon>
        <taxon>Tubulinea</taxon>
        <taxon>Elardia</taxon>
        <taxon>Arcellinida</taxon>
        <taxon>Sphaerothecina</taxon>
        <taxon>Arcellidae</taxon>
        <taxon>Arcella</taxon>
    </lineage>
</organism>
<dbReference type="PROSITE" id="PS50011">
    <property type="entry name" value="PROTEIN_KINASE_DOM"/>
    <property type="match status" value="1"/>
</dbReference>
<dbReference type="PROSITE" id="PS00108">
    <property type="entry name" value="PROTEIN_KINASE_ST"/>
    <property type="match status" value="1"/>
</dbReference>
<proteinExistence type="predicted"/>
<dbReference type="InterPro" id="IPR008271">
    <property type="entry name" value="Ser/Thr_kinase_AS"/>
</dbReference>
<sequence>MAQYQYDDVAVKILKNFLCQEERLVCEREIGLMAKCDSPNVVKLRGTCLNDEKFYIVMEYMSNGNLQKYLEKRKNNRTEAPLKLRYKMACQIVKGVHHLHSKGIVHSDIKSSNILLDEYYNAKISDFGISKIRSTTLGTIGPNKGGTVKWLAPEVENDAKPTTKETDIFSVGFTLWELMSFEIPFSKCTNKEYLYKITYGSKKEEIPEGTPPVLKECIERCWEKDPILRPTAIELVEKLQQECKISHSWQLFSVSVP</sequence>
<keyword evidence="2" id="KW-0808">Transferase</keyword>
<name>A0A6B2LE02_9EUKA</name>
<dbReference type="PRINTS" id="PR00109">
    <property type="entry name" value="TYRKINASE"/>
</dbReference>
<keyword evidence="3" id="KW-0067">ATP-binding</keyword>
<dbReference type="InterPro" id="IPR001245">
    <property type="entry name" value="Ser-Thr/Tyr_kinase_cat_dom"/>
</dbReference>